<organism evidence="3 4">
    <name type="scientific">Candidatus Ryanbacteria bacterium RIFCSPHIGHO2_01_FULL_45_22</name>
    <dbReference type="NCBI Taxonomy" id="1802114"/>
    <lineage>
        <taxon>Bacteria</taxon>
        <taxon>Candidatus Ryaniibacteriota</taxon>
    </lineage>
</organism>
<evidence type="ECO:0000256" key="1">
    <source>
        <dbReference type="SAM" id="MobiDB-lite"/>
    </source>
</evidence>
<dbReference type="EMBL" id="MHNK01000015">
    <property type="protein sequence ID" value="OGZ43436.1"/>
    <property type="molecule type" value="Genomic_DNA"/>
</dbReference>
<feature type="compositionally biased region" description="Basic and acidic residues" evidence="1">
    <location>
        <begin position="84"/>
        <end position="96"/>
    </location>
</feature>
<dbReference type="GO" id="GO:0004540">
    <property type="term" value="F:RNA nuclease activity"/>
    <property type="evidence" value="ECO:0007669"/>
    <property type="project" value="InterPro"/>
</dbReference>
<dbReference type="PANTHER" id="PTHR35458:SF8">
    <property type="entry name" value="SLR0650 PROTEIN"/>
    <property type="match status" value="1"/>
</dbReference>
<dbReference type="InterPro" id="IPR021139">
    <property type="entry name" value="NYN"/>
</dbReference>
<sequence length="110" mass="12307">MREIIIEIPKSNFDVEISVDAIRIFDRYDTFCLFSGDSDFAYLSRFLKRKGKHVMVIASGQVFHTLKEVADLYINAQQIKHDISSVKETTPHEGRGLDIGSASGGQGSQN</sequence>
<proteinExistence type="predicted"/>
<dbReference type="Gene3D" id="3.40.50.1010">
    <property type="entry name" value="5'-nuclease"/>
    <property type="match status" value="1"/>
</dbReference>
<dbReference type="AlphaFoldDB" id="A0A1G2FZG2"/>
<dbReference type="InterPro" id="IPR047140">
    <property type="entry name" value="LabA"/>
</dbReference>
<dbReference type="Proteomes" id="UP000177480">
    <property type="component" value="Unassembled WGS sequence"/>
</dbReference>
<dbReference type="STRING" id="1802114.A2719_05545"/>
<name>A0A1G2FZG2_9BACT</name>
<protein>
    <recommendedName>
        <fullName evidence="2">NYN domain-containing protein</fullName>
    </recommendedName>
</protein>
<feature type="region of interest" description="Disordered" evidence="1">
    <location>
        <begin position="84"/>
        <end position="110"/>
    </location>
</feature>
<accession>A0A1G2FZG2</accession>
<evidence type="ECO:0000313" key="3">
    <source>
        <dbReference type="EMBL" id="OGZ43436.1"/>
    </source>
</evidence>
<evidence type="ECO:0000313" key="4">
    <source>
        <dbReference type="Proteomes" id="UP000177480"/>
    </source>
</evidence>
<dbReference type="Pfam" id="PF01936">
    <property type="entry name" value="NYN"/>
    <property type="match status" value="1"/>
</dbReference>
<comment type="caution">
    <text evidence="3">The sequence shown here is derived from an EMBL/GenBank/DDBJ whole genome shotgun (WGS) entry which is preliminary data.</text>
</comment>
<gene>
    <name evidence="3" type="ORF">A2719_05545</name>
</gene>
<dbReference type="PANTHER" id="PTHR35458">
    <property type="entry name" value="SLR0755 PROTEIN"/>
    <property type="match status" value="1"/>
</dbReference>
<reference evidence="3 4" key="1">
    <citation type="journal article" date="2016" name="Nat. Commun.">
        <title>Thousands of microbial genomes shed light on interconnected biogeochemical processes in an aquifer system.</title>
        <authorList>
            <person name="Anantharaman K."/>
            <person name="Brown C.T."/>
            <person name="Hug L.A."/>
            <person name="Sharon I."/>
            <person name="Castelle C.J."/>
            <person name="Probst A.J."/>
            <person name="Thomas B.C."/>
            <person name="Singh A."/>
            <person name="Wilkins M.J."/>
            <person name="Karaoz U."/>
            <person name="Brodie E.L."/>
            <person name="Williams K.H."/>
            <person name="Hubbard S.S."/>
            <person name="Banfield J.F."/>
        </authorList>
    </citation>
    <scope>NUCLEOTIDE SEQUENCE [LARGE SCALE GENOMIC DNA]</scope>
</reference>
<evidence type="ECO:0000259" key="2">
    <source>
        <dbReference type="Pfam" id="PF01936"/>
    </source>
</evidence>
<feature type="domain" description="NYN" evidence="2">
    <location>
        <begin position="10"/>
        <end position="74"/>
    </location>
</feature>